<dbReference type="EnsemblMetazoa" id="ASIC015984-RA">
    <property type="protein sequence ID" value="ASIC015984-PA"/>
    <property type="gene ID" value="ASIC015984"/>
</dbReference>
<dbReference type="EMBL" id="ATLV01022669">
    <property type="status" value="NOT_ANNOTATED_CDS"/>
    <property type="molecule type" value="Genomic_DNA"/>
</dbReference>
<dbReference type="VEuPathDB" id="VectorBase:ASIC015984"/>
<evidence type="ECO:0000313" key="2">
    <source>
        <dbReference type="EMBL" id="KFB47923.1"/>
    </source>
</evidence>
<accession>A0A084WCH9</accession>
<feature type="region of interest" description="Disordered" evidence="1">
    <location>
        <begin position="41"/>
        <end position="73"/>
    </location>
</feature>
<keyword evidence="4" id="KW-1185">Reference proteome</keyword>
<protein>
    <submittedName>
        <fullName evidence="2 3">Cyclopropane-fatty-acyl-phospholipid synthase</fullName>
    </submittedName>
</protein>
<dbReference type="AlphaFoldDB" id="A0A084WCH9"/>
<feature type="compositionally biased region" description="Basic and acidic residues" evidence="1">
    <location>
        <begin position="64"/>
        <end position="73"/>
    </location>
</feature>
<dbReference type="Proteomes" id="UP000030765">
    <property type="component" value="Unassembled WGS sequence"/>
</dbReference>
<evidence type="ECO:0000313" key="3">
    <source>
        <dbReference type="EnsemblMetazoa" id="ASIC015984-PA"/>
    </source>
</evidence>
<reference evidence="3" key="2">
    <citation type="submission" date="2020-05" db="UniProtKB">
        <authorList>
            <consortium name="EnsemblMetazoa"/>
        </authorList>
    </citation>
    <scope>IDENTIFICATION</scope>
</reference>
<gene>
    <name evidence="2" type="ORF">ZHAS_00015984</name>
</gene>
<evidence type="ECO:0000256" key="1">
    <source>
        <dbReference type="SAM" id="MobiDB-lite"/>
    </source>
</evidence>
<proteinExistence type="predicted"/>
<sequence>MTRSREAAVSVGIRGHPGIGVRWKSYETRVKIDTIISINIGPFPSVPGPSHQQRLTTSKSTQPRIDRSRADGF</sequence>
<evidence type="ECO:0000313" key="4">
    <source>
        <dbReference type="Proteomes" id="UP000030765"/>
    </source>
</evidence>
<organism evidence="2">
    <name type="scientific">Anopheles sinensis</name>
    <name type="common">Mosquito</name>
    <dbReference type="NCBI Taxonomy" id="74873"/>
    <lineage>
        <taxon>Eukaryota</taxon>
        <taxon>Metazoa</taxon>
        <taxon>Ecdysozoa</taxon>
        <taxon>Arthropoda</taxon>
        <taxon>Hexapoda</taxon>
        <taxon>Insecta</taxon>
        <taxon>Pterygota</taxon>
        <taxon>Neoptera</taxon>
        <taxon>Endopterygota</taxon>
        <taxon>Diptera</taxon>
        <taxon>Nematocera</taxon>
        <taxon>Culicoidea</taxon>
        <taxon>Culicidae</taxon>
        <taxon>Anophelinae</taxon>
        <taxon>Anopheles</taxon>
    </lineage>
</organism>
<feature type="compositionally biased region" description="Polar residues" evidence="1">
    <location>
        <begin position="50"/>
        <end position="63"/>
    </location>
</feature>
<reference evidence="2 4" key="1">
    <citation type="journal article" date="2014" name="BMC Genomics">
        <title>Genome sequence of Anopheles sinensis provides insight into genetics basis of mosquito competence for malaria parasites.</title>
        <authorList>
            <person name="Zhou D."/>
            <person name="Zhang D."/>
            <person name="Ding G."/>
            <person name="Shi L."/>
            <person name="Hou Q."/>
            <person name="Ye Y."/>
            <person name="Xu Y."/>
            <person name="Zhou H."/>
            <person name="Xiong C."/>
            <person name="Li S."/>
            <person name="Yu J."/>
            <person name="Hong S."/>
            <person name="Yu X."/>
            <person name="Zou P."/>
            <person name="Chen C."/>
            <person name="Chang X."/>
            <person name="Wang W."/>
            <person name="Lv Y."/>
            <person name="Sun Y."/>
            <person name="Ma L."/>
            <person name="Shen B."/>
            <person name="Zhu C."/>
        </authorList>
    </citation>
    <scope>NUCLEOTIDE SEQUENCE [LARGE SCALE GENOMIC DNA]</scope>
</reference>
<dbReference type="EMBL" id="KE525335">
    <property type="protein sequence ID" value="KFB47923.1"/>
    <property type="molecule type" value="Genomic_DNA"/>
</dbReference>
<name>A0A084WCH9_ANOSI</name>